<comment type="cofactor">
    <cofactor evidence="4">
        <name>Mg(2+)</name>
        <dbReference type="ChEBI" id="CHEBI:18420"/>
    </cofactor>
    <text evidence="4">Binds 2 magnesium ions per subunit.</text>
</comment>
<comment type="catalytic activity">
    <reaction evidence="3 4">
        <text>DNA(n) + a 2'-deoxyribonucleoside 5'-triphosphate = DNA(n+1) + diphosphate</text>
        <dbReference type="Rhea" id="RHEA:22508"/>
        <dbReference type="Rhea" id="RHEA-COMP:17339"/>
        <dbReference type="Rhea" id="RHEA-COMP:17340"/>
        <dbReference type="ChEBI" id="CHEBI:33019"/>
        <dbReference type="ChEBI" id="CHEBI:61560"/>
        <dbReference type="ChEBI" id="CHEBI:173112"/>
        <dbReference type="EC" id="2.7.7.7"/>
    </reaction>
</comment>
<comment type="subcellular location">
    <subcellularLocation>
        <location evidence="4">Cytoplasm</location>
    </subcellularLocation>
</comment>
<feature type="site" description="Substrate discrimination" evidence="4">
    <location>
        <position position="25"/>
    </location>
</feature>
<keyword evidence="4" id="KW-0515">Mutator protein</keyword>
<dbReference type="Pfam" id="PF11798">
    <property type="entry name" value="IMS_HHH"/>
    <property type="match status" value="1"/>
</dbReference>
<evidence type="ECO:0000256" key="4">
    <source>
        <dbReference type="HAMAP-Rule" id="MF_01113"/>
    </source>
</evidence>
<keyword evidence="4" id="KW-0963">Cytoplasm</keyword>
<dbReference type="InterPro" id="IPR001126">
    <property type="entry name" value="UmuC"/>
</dbReference>
<evidence type="ECO:0000313" key="8">
    <source>
        <dbReference type="Proteomes" id="UP001260872"/>
    </source>
</evidence>
<keyword evidence="4 7" id="KW-0548">Nucleotidyltransferase</keyword>
<feature type="binding site" evidence="4">
    <location>
        <position position="114"/>
    </location>
    <ligand>
        <name>Mg(2+)</name>
        <dbReference type="ChEBI" id="CHEBI:18420"/>
    </ligand>
</feature>
<keyword evidence="4 7" id="KW-0808">Transferase</keyword>
<comment type="caution">
    <text evidence="7">The sequence shown here is derived from an EMBL/GenBank/DDBJ whole genome shotgun (WGS) entry which is preliminary data.</text>
</comment>
<dbReference type="Gene3D" id="3.30.70.270">
    <property type="match status" value="1"/>
</dbReference>
<dbReference type="SUPFAM" id="SSF56672">
    <property type="entry name" value="DNA/RNA polymerases"/>
    <property type="match status" value="1"/>
</dbReference>
<protein>
    <recommendedName>
        <fullName evidence="4">DNA polymerase IV</fullName>
        <shortName evidence="4">Pol IV</shortName>
        <ecNumber evidence="4">2.7.7.7</ecNumber>
    </recommendedName>
</protein>
<dbReference type="Pfam" id="PF00817">
    <property type="entry name" value="IMS"/>
    <property type="match status" value="1"/>
</dbReference>
<evidence type="ECO:0000313" key="7">
    <source>
        <dbReference type="EMBL" id="MDR5713007.1"/>
    </source>
</evidence>
<gene>
    <name evidence="4 7" type="primary">dinB</name>
    <name evidence="7" type="ORF">RH857_12835</name>
</gene>
<dbReference type="RefSeq" id="WP_310538374.1">
    <property type="nucleotide sequence ID" value="NZ_BAAAOC010000069.1"/>
</dbReference>
<dbReference type="PROSITE" id="PS50173">
    <property type="entry name" value="UMUC"/>
    <property type="match status" value="1"/>
</dbReference>
<name>A0ABU1FWF4_9MICC</name>
<keyword evidence="4" id="KW-0234">DNA repair</keyword>
<keyword evidence="8" id="KW-1185">Reference proteome</keyword>
<dbReference type="NCBIfam" id="NF002677">
    <property type="entry name" value="PRK02406.1"/>
    <property type="match status" value="1"/>
</dbReference>
<keyword evidence="4" id="KW-0479">Metal-binding</keyword>
<dbReference type="InterPro" id="IPR036775">
    <property type="entry name" value="DNA_pol_Y-fam_lit_finger_sf"/>
</dbReference>
<dbReference type="SUPFAM" id="SSF100879">
    <property type="entry name" value="Lesion bypass DNA polymerase (Y-family), little finger domain"/>
    <property type="match status" value="1"/>
</dbReference>
<evidence type="ECO:0000256" key="5">
    <source>
        <dbReference type="SAM" id="MobiDB-lite"/>
    </source>
</evidence>
<feature type="compositionally biased region" description="Basic and acidic residues" evidence="5">
    <location>
        <begin position="398"/>
        <end position="411"/>
    </location>
</feature>
<dbReference type="Gene3D" id="3.30.1490.100">
    <property type="entry name" value="DNA polymerase, Y-family, little finger domain"/>
    <property type="match status" value="1"/>
</dbReference>
<proteinExistence type="inferred from homology"/>
<dbReference type="GO" id="GO:0003887">
    <property type="term" value="F:DNA-directed DNA polymerase activity"/>
    <property type="evidence" value="ECO:0007669"/>
    <property type="project" value="UniProtKB-EC"/>
</dbReference>
<sequence>MNRASTLPPGSAPRIIAHVDMDAFYVEAELLDKPELRGRKLIVAQPGGRSVVLSASYEARTDGVRSAMPLSRAMQLSPGATVLPPHMHRYRELSAGIMSYFDTLTHLKEQLSVDEAFLDLTGSRRRLGSPAQMGEKIRRDIRADFGLPATVGIADRKFIAKIASTRAKPDGLLLVPPTERLSFLHSLPVTSLWGVGGKTAQALEQMGIRTVRQLAETPPKTLTARFGVTGDHLHQLAWGHDDRQVQPHRAEKSIGAEETFSEDISSTAELSRELLRLAHKVASRLRRAELTAGGVSLKLRYQDFSTLTRSATLVHPSSSAQVLHQHAVTLLEKLGQRPQAVRLIGLRAERLHDYDGSLQLSFDTRDSGWVDAEKALDAVADKFPHLPVMPASLVPPRAQREDPREERREEP</sequence>
<comment type="function">
    <text evidence="2 4">Poorly processive, error-prone DNA polymerase involved in untargeted mutagenesis. Copies undamaged DNA at stalled replication forks, which arise in vivo from mismatched or misaligned primer ends. These misaligned primers can be extended by PolIV. Exhibits no 3'-5' exonuclease (proofreading) activity. May be involved in translesional synthesis, in conjunction with the beta clamp from PolIII.</text>
</comment>
<organism evidence="7 8">
    <name type="scientific">Nesterenkonia flava</name>
    <dbReference type="NCBI Taxonomy" id="469799"/>
    <lineage>
        <taxon>Bacteria</taxon>
        <taxon>Bacillati</taxon>
        <taxon>Actinomycetota</taxon>
        <taxon>Actinomycetes</taxon>
        <taxon>Micrococcales</taxon>
        <taxon>Micrococcaceae</taxon>
        <taxon>Nesterenkonia</taxon>
    </lineage>
</organism>
<dbReference type="Pfam" id="PF11799">
    <property type="entry name" value="IMS_C"/>
    <property type="match status" value="1"/>
</dbReference>
<dbReference type="InterPro" id="IPR043128">
    <property type="entry name" value="Rev_trsase/Diguanyl_cyclase"/>
</dbReference>
<dbReference type="Proteomes" id="UP001260872">
    <property type="component" value="Unassembled WGS sequence"/>
</dbReference>
<keyword evidence="4" id="KW-0227">DNA damage</keyword>
<feature type="domain" description="UmuC" evidence="6">
    <location>
        <begin position="16"/>
        <end position="196"/>
    </location>
</feature>
<evidence type="ECO:0000256" key="3">
    <source>
        <dbReference type="ARBA" id="ARBA00049244"/>
    </source>
</evidence>
<keyword evidence="4" id="KW-0460">Magnesium</keyword>
<comment type="subunit">
    <text evidence="4">Monomer.</text>
</comment>
<dbReference type="PANTHER" id="PTHR11076:SF33">
    <property type="entry name" value="DNA POLYMERASE KAPPA"/>
    <property type="match status" value="1"/>
</dbReference>
<feature type="binding site" evidence="4">
    <location>
        <position position="20"/>
    </location>
    <ligand>
        <name>Mg(2+)</name>
        <dbReference type="ChEBI" id="CHEBI:18420"/>
    </ligand>
</feature>
<dbReference type="Gene3D" id="1.10.150.20">
    <property type="entry name" value="5' to 3' exonuclease, C-terminal subdomain"/>
    <property type="match status" value="1"/>
</dbReference>
<dbReference type="InterPro" id="IPR022880">
    <property type="entry name" value="DNApol_IV"/>
</dbReference>
<keyword evidence="4" id="KW-0238">DNA-binding</keyword>
<dbReference type="PANTHER" id="PTHR11076">
    <property type="entry name" value="DNA REPAIR POLYMERASE UMUC / TRANSFERASE FAMILY MEMBER"/>
    <property type="match status" value="1"/>
</dbReference>
<dbReference type="InterPro" id="IPR050116">
    <property type="entry name" value="DNA_polymerase-Y"/>
</dbReference>
<dbReference type="InterPro" id="IPR017961">
    <property type="entry name" value="DNA_pol_Y-fam_little_finger"/>
</dbReference>
<dbReference type="Gene3D" id="3.40.1170.60">
    <property type="match status" value="1"/>
</dbReference>
<dbReference type="EMBL" id="JAVKGT010000047">
    <property type="protein sequence ID" value="MDR5713007.1"/>
    <property type="molecule type" value="Genomic_DNA"/>
</dbReference>
<dbReference type="InterPro" id="IPR043502">
    <property type="entry name" value="DNA/RNA_pol_sf"/>
</dbReference>
<feature type="region of interest" description="Disordered" evidence="5">
    <location>
        <begin position="388"/>
        <end position="411"/>
    </location>
</feature>
<evidence type="ECO:0000259" key="6">
    <source>
        <dbReference type="PROSITE" id="PS50173"/>
    </source>
</evidence>
<comment type="similarity">
    <text evidence="1 4">Belongs to the DNA polymerase type-Y family.</text>
</comment>
<evidence type="ECO:0000256" key="1">
    <source>
        <dbReference type="ARBA" id="ARBA00010945"/>
    </source>
</evidence>
<keyword evidence="4" id="KW-0239">DNA-directed DNA polymerase</keyword>
<keyword evidence="4" id="KW-0235">DNA replication</keyword>
<feature type="active site" evidence="4">
    <location>
        <position position="115"/>
    </location>
</feature>
<reference evidence="8" key="1">
    <citation type="submission" date="2023-07" db="EMBL/GenBank/DDBJ databases">
        <title>Description of three actinobacteria isolated from air of manufacturing shop in a pharmaceutical factory.</title>
        <authorList>
            <person name="Zhang D.-F."/>
        </authorList>
    </citation>
    <scope>NUCLEOTIDE SEQUENCE [LARGE SCALE GENOMIC DNA]</scope>
    <source>
        <strain evidence="8">CCTCC AB 207010</strain>
    </source>
</reference>
<dbReference type="EC" id="2.7.7.7" evidence="4"/>
<evidence type="ECO:0000256" key="2">
    <source>
        <dbReference type="ARBA" id="ARBA00025589"/>
    </source>
</evidence>
<dbReference type="InterPro" id="IPR024728">
    <property type="entry name" value="PolY_HhH_motif"/>
</dbReference>
<dbReference type="HAMAP" id="MF_01113">
    <property type="entry name" value="DNApol_IV"/>
    <property type="match status" value="1"/>
</dbReference>
<accession>A0ABU1FWF4</accession>
<dbReference type="CDD" id="cd03586">
    <property type="entry name" value="PolY_Pol_IV_kappa"/>
    <property type="match status" value="1"/>
</dbReference>